<organism evidence="1 2">
    <name type="scientific">Rangifer tarandus platyrhynchus</name>
    <name type="common">Svalbard reindeer</name>
    <dbReference type="NCBI Taxonomy" id="3082113"/>
    <lineage>
        <taxon>Eukaryota</taxon>
        <taxon>Metazoa</taxon>
        <taxon>Chordata</taxon>
        <taxon>Craniata</taxon>
        <taxon>Vertebrata</taxon>
        <taxon>Euteleostomi</taxon>
        <taxon>Mammalia</taxon>
        <taxon>Eutheria</taxon>
        <taxon>Laurasiatheria</taxon>
        <taxon>Artiodactyla</taxon>
        <taxon>Ruminantia</taxon>
        <taxon>Pecora</taxon>
        <taxon>Cervidae</taxon>
        <taxon>Odocoileinae</taxon>
        <taxon>Rangifer</taxon>
    </lineage>
</organism>
<accession>A0AC59Z845</accession>
<protein>
    <submittedName>
        <fullName evidence="1">Uncharacterized protein</fullName>
    </submittedName>
</protein>
<gene>
    <name evidence="1" type="ORF">MRATA1EN22A_LOCUS14898</name>
</gene>
<evidence type="ECO:0000313" key="1">
    <source>
        <dbReference type="EMBL" id="CAN0283534.1"/>
    </source>
</evidence>
<dbReference type="Proteomes" id="UP001162501">
    <property type="component" value="Chromosome 25"/>
</dbReference>
<dbReference type="EMBL" id="OX596109">
    <property type="protein sequence ID" value="CAN0283534.1"/>
    <property type="molecule type" value="Genomic_DNA"/>
</dbReference>
<reference evidence="1" key="1">
    <citation type="submission" date="2023-05" db="EMBL/GenBank/DDBJ databases">
        <authorList>
            <consortium name="ELIXIR-Norway"/>
        </authorList>
    </citation>
    <scope>NUCLEOTIDE SEQUENCE</scope>
</reference>
<proteinExistence type="predicted"/>
<evidence type="ECO:0000313" key="2">
    <source>
        <dbReference type="Proteomes" id="UP001162501"/>
    </source>
</evidence>
<sequence>MPRKRQPDSKTQFKTTVWKDGGQRNHSESKSINGTGQPACPALGTHQAFSTVRKALLEPPKSGPQCSRNSTACRQGQEGGGEIERREPRGRGRPQGRGSGFFPRVPGSQGTERQPSRRPPSPRHKPASSDPKPSDFRLQPANQRRPRPAPAPEARPAPDAPFRPRRGVGGACEGLSGPGDFKGFSVEAP</sequence>
<reference evidence="1" key="2">
    <citation type="submission" date="2025-03" db="EMBL/GenBank/DDBJ databases">
        <authorList>
            <consortium name="ELIXIR-Norway"/>
            <consortium name="Elixir Norway"/>
        </authorList>
    </citation>
    <scope>NUCLEOTIDE SEQUENCE</scope>
</reference>
<name>A0AC59Z845_RANTA</name>